<evidence type="ECO:0000313" key="2">
    <source>
        <dbReference type="EMBL" id="PIP00185.1"/>
    </source>
</evidence>
<dbReference type="EMBL" id="NQVN01000002">
    <property type="protein sequence ID" value="PIP00185.1"/>
    <property type="molecule type" value="Genomic_DNA"/>
</dbReference>
<proteinExistence type="predicted"/>
<organism evidence="2 3">
    <name type="scientific">Pleomorphomonas carboxyditropha</name>
    <dbReference type="NCBI Taxonomy" id="2023338"/>
    <lineage>
        <taxon>Bacteria</taxon>
        <taxon>Pseudomonadati</taxon>
        <taxon>Pseudomonadota</taxon>
        <taxon>Alphaproteobacteria</taxon>
        <taxon>Hyphomicrobiales</taxon>
        <taxon>Pleomorphomonadaceae</taxon>
        <taxon>Pleomorphomonas</taxon>
    </lineage>
</organism>
<keyword evidence="3" id="KW-1185">Reference proteome</keyword>
<evidence type="ECO:0000256" key="1">
    <source>
        <dbReference type="SAM" id="MobiDB-lite"/>
    </source>
</evidence>
<protein>
    <submittedName>
        <fullName evidence="2">Uncharacterized protein</fullName>
    </submittedName>
</protein>
<accession>A0A2G9WZT1</accession>
<reference evidence="2 3" key="1">
    <citation type="submission" date="2017-08" db="EMBL/GenBank/DDBJ databases">
        <title>Pleomorphomonas carboxidotrophicus sp. nov., a new mesophilic hydrogenogenic carboxidotroph.</title>
        <authorList>
            <person name="Esquivel-Elizondo S."/>
            <person name="Krajmalnik-Brown R."/>
            <person name="Maldonado J."/>
        </authorList>
    </citation>
    <scope>NUCLEOTIDE SEQUENCE [LARGE SCALE GENOMIC DNA]</scope>
    <source>
        <strain evidence="2 3">SVCO-16</strain>
    </source>
</reference>
<sequence length="115" mass="12173">MPVGTMSPADRLRPRAASAAAIERDGAVPDATGAVGALRQAAGKSGKIACPATRRHEGASDLVNLMIQQPLHAFPQQDRGAVARPSPSMRNIDCACPQSRPFDRGDALIYSVIYY</sequence>
<dbReference type="Proteomes" id="UP000231070">
    <property type="component" value="Unassembled WGS sequence"/>
</dbReference>
<comment type="caution">
    <text evidence="2">The sequence shown here is derived from an EMBL/GenBank/DDBJ whole genome shotgun (WGS) entry which is preliminary data.</text>
</comment>
<name>A0A2G9WZT1_9HYPH</name>
<evidence type="ECO:0000313" key="3">
    <source>
        <dbReference type="Proteomes" id="UP000231070"/>
    </source>
</evidence>
<dbReference type="AlphaFoldDB" id="A0A2G9WZT1"/>
<feature type="region of interest" description="Disordered" evidence="1">
    <location>
        <begin position="1"/>
        <end position="24"/>
    </location>
</feature>
<gene>
    <name evidence="2" type="ORF">CJ014_05450</name>
</gene>